<feature type="transmembrane region" description="Helical" evidence="1">
    <location>
        <begin position="435"/>
        <end position="454"/>
    </location>
</feature>
<dbReference type="AlphaFoldDB" id="A0A972J811"/>
<evidence type="ECO:0000313" key="3">
    <source>
        <dbReference type="Proteomes" id="UP000599523"/>
    </source>
</evidence>
<protein>
    <submittedName>
        <fullName evidence="2">Uncharacterized protein</fullName>
    </submittedName>
</protein>
<feature type="transmembrane region" description="Helical" evidence="1">
    <location>
        <begin position="261"/>
        <end position="280"/>
    </location>
</feature>
<keyword evidence="3" id="KW-1185">Reference proteome</keyword>
<evidence type="ECO:0000313" key="2">
    <source>
        <dbReference type="EMBL" id="NMG02799.1"/>
    </source>
</evidence>
<feature type="transmembrane region" description="Helical" evidence="1">
    <location>
        <begin position="40"/>
        <end position="57"/>
    </location>
</feature>
<sequence>MVLTLGYQLSGTLALALASHVALIAYVALEWPRLTRLPRVLVTIATVMILTLPWFSGDPLQALLEAFNRAAWFGTFLAALSFLREAAATSPLVRQCGEVVIAQPPAKRYATLSGGAFLIGVLLNMAVLNLLGTMVQRANTLAAAAGHRIVQEVRARRMFSAMIRGFGTAPLGSPLSITLAMILSMVPAVDWRSVLPLGLLTMLLLLAFGWLWDQREAPRHLASLVAKPVSPPRGWVPITRFFALALAVFLAAAALDEFAAIPLPISILLTAPAAAFVWMISQRMRRGLLRAAGLSAARLRRRAPDQFGSMRTEVCVLAAAGLMGTLIAAAIPSETFAELLQMLGLDGLPVALLVLLLMAVLPQFGLNPVLVGTIILSSMSQPELFGLSPTLLALATMSGWTMAISSSPVTTSILIAGRMAGVSPQVAGWSWNGRYVIAATGLLCGWLLVLDRIVG</sequence>
<feature type="transmembrane region" description="Helical" evidence="1">
    <location>
        <begin position="194"/>
        <end position="213"/>
    </location>
</feature>
<feature type="transmembrane region" description="Helical" evidence="1">
    <location>
        <begin position="166"/>
        <end position="188"/>
    </location>
</feature>
<dbReference type="Proteomes" id="UP000599523">
    <property type="component" value="Unassembled WGS sequence"/>
</dbReference>
<evidence type="ECO:0000256" key="1">
    <source>
        <dbReference type="SAM" id="Phobius"/>
    </source>
</evidence>
<accession>A0A972J811</accession>
<comment type="caution">
    <text evidence="2">The sequence shown here is derived from an EMBL/GenBank/DDBJ whole genome shotgun (WGS) entry which is preliminary data.</text>
</comment>
<feature type="transmembrane region" description="Helical" evidence="1">
    <location>
        <begin position="391"/>
        <end position="415"/>
    </location>
</feature>
<keyword evidence="1" id="KW-0812">Transmembrane</keyword>
<feature type="transmembrane region" description="Helical" evidence="1">
    <location>
        <begin position="6"/>
        <end position="28"/>
    </location>
</feature>
<keyword evidence="1" id="KW-1133">Transmembrane helix</keyword>
<reference evidence="2" key="1">
    <citation type="submission" date="2019-12" db="EMBL/GenBank/DDBJ databases">
        <title>Comparative genomics gives insights into the taxonomy of the Azoarcus-Aromatoleum group and reveals separate origins of nif in the plant-associated Azoarcus and non-plant-associated Aromatoleum sub-groups.</title>
        <authorList>
            <person name="Lafos M."/>
            <person name="Maluk M."/>
            <person name="Batista M."/>
            <person name="Junghare M."/>
            <person name="Carmona M."/>
            <person name="Faoro H."/>
            <person name="Cruz L.M."/>
            <person name="Battistoni F."/>
            <person name="De Souza E."/>
            <person name="Pedrosa F."/>
            <person name="Chen W.-M."/>
            <person name="Poole P.S."/>
            <person name="Dixon R.A."/>
            <person name="James E.K."/>
        </authorList>
    </citation>
    <scope>NUCLEOTIDE SEQUENCE</scope>
    <source>
        <strain evidence="2">NSC3</strain>
    </source>
</reference>
<dbReference type="RefSeq" id="WP_168987569.1">
    <property type="nucleotide sequence ID" value="NZ_CAWPHM010000257.1"/>
</dbReference>
<feature type="transmembrane region" description="Helical" evidence="1">
    <location>
        <begin position="351"/>
        <end position="379"/>
    </location>
</feature>
<keyword evidence="1" id="KW-0472">Membrane</keyword>
<organism evidence="2 3">
    <name type="scientific">Azoarcus taiwanensis</name>
    <dbReference type="NCBI Taxonomy" id="666964"/>
    <lineage>
        <taxon>Bacteria</taxon>
        <taxon>Pseudomonadati</taxon>
        <taxon>Pseudomonadota</taxon>
        <taxon>Betaproteobacteria</taxon>
        <taxon>Rhodocyclales</taxon>
        <taxon>Zoogloeaceae</taxon>
        <taxon>Azoarcus</taxon>
    </lineage>
</organism>
<proteinExistence type="predicted"/>
<name>A0A972J811_9RHOO</name>
<feature type="transmembrane region" description="Helical" evidence="1">
    <location>
        <begin position="109"/>
        <end position="131"/>
    </location>
</feature>
<feature type="transmembrane region" description="Helical" evidence="1">
    <location>
        <begin position="310"/>
        <end position="331"/>
    </location>
</feature>
<dbReference type="EMBL" id="WTVM01000033">
    <property type="protein sequence ID" value="NMG02799.1"/>
    <property type="molecule type" value="Genomic_DNA"/>
</dbReference>
<feature type="transmembrane region" description="Helical" evidence="1">
    <location>
        <begin position="234"/>
        <end position="255"/>
    </location>
</feature>
<gene>
    <name evidence="2" type="ORF">GPA21_07425</name>
</gene>